<organism evidence="2 3">
    <name type="scientific">Edaphochlamys debaryana</name>
    <dbReference type="NCBI Taxonomy" id="47281"/>
    <lineage>
        <taxon>Eukaryota</taxon>
        <taxon>Viridiplantae</taxon>
        <taxon>Chlorophyta</taxon>
        <taxon>core chlorophytes</taxon>
        <taxon>Chlorophyceae</taxon>
        <taxon>CS clade</taxon>
        <taxon>Chlamydomonadales</taxon>
        <taxon>Chlamydomonadales incertae sedis</taxon>
        <taxon>Edaphochlamys</taxon>
    </lineage>
</organism>
<name>A0A835XPE4_9CHLO</name>
<feature type="region of interest" description="Disordered" evidence="1">
    <location>
        <begin position="286"/>
        <end position="317"/>
    </location>
</feature>
<gene>
    <name evidence="2" type="ORF">HYH03_014230</name>
</gene>
<evidence type="ECO:0000313" key="2">
    <source>
        <dbReference type="EMBL" id="KAG2487117.1"/>
    </source>
</evidence>
<feature type="region of interest" description="Disordered" evidence="1">
    <location>
        <begin position="182"/>
        <end position="215"/>
    </location>
</feature>
<dbReference type="Proteomes" id="UP000612055">
    <property type="component" value="Unassembled WGS sequence"/>
</dbReference>
<feature type="compositionally biased region" description="Low complexity" evidence="1">
    <location>
        <begin position="189"/>
        <end position="212"/>
    </location>
</feature>
<accession>A0A835XPE4</accession>
<feature type="region of interest" description="Disordered" evidence="1">
    <location>
        <begin position="92"/>
        <end position="149"/>
    </location>
</feature>
<proteinExistence type="predicted"/>
<dbReference type="OrthoDB" id="540739at2759"/>
<evidence type="ECO:0000256" key="1">
    <source>
        <dbReference type="SAM" id="MobiDB-lite"/>
    </source>
</evidence>
<keyword evidence="3" id="KW-1185">Reference proteome</keyword>
<reference evidence="2" key="1">
    <citation type="journal article" date="2020" name="bioRxiv">
        <title>Comparative genomics of Chlamydomonas.</title>
        <authorList>
            <person name="Craig R.J."/>
            <person name="Hasan A.R."/>
            <person name="Ness R.W."/>
            <person name="Keightley P.D."/>
        </authorList>
    </citation>
    <scope>NUCLEOTIDE SEQUENCE</scope>
    <source>
        <strain evidence="2">CCAP 11/70</strain>
    </source>
</reference>
<dbReference type="AlphaFoldDB" id="A0A835XPE4"/>
<feature type="compositionally biased region" description="Low complexity" evidence="1">
    <location>
        <begin position="123"/>
        <end position="132"/>
    </location>
</feature>
<sequence length="392" mass="40051">MRANPFQRSRTTDLECMGRSPAFDVPGPYGPALDYEQRQQLAALQSVAHPGTSPSLGLQQRVPGVISQHNLPVRSFSSEHLVAGQRRVVPPHLAGVQPAPNGVQASTKRPPVRQPSGLGPNGRGNNQGARANDGGRRARYAATAKAPSWASEDWHPMKAVIASGAHASGGTGVFLPHLAGSAPDSNGKSSCSGTASSSVPSAGSTAPGASPTLPARCISDSPAPAALAPAPVLSLVTASGHAHPHVASAVGLQPLHAHAHPHAHGQMALAAAPHAAAAAAAVAGLHSPLSPRDGSPSCSVDSNAAADPYSRGTTHEFSRASTGGFVELDVSHVPHPGAHSHPASSMGYLTADPMKVVVEEPEREKEDTAEECDFASLARELAELMSKQAVVE</sequence>
<protein>
    <submittedName>
        <fullName evidence="2">Uncharacterized protein</fullName>
    </submittedName>
</protein>
<dbReference type="EMBL" id="JAEHOE010000101">
    <property type="protein sequence ID" value="KAG2487117.1"/>
    <property type="molecule type" value="Genomic_DNA"/>
</dbReference>
<comment type="caution">
    <text evidence="2">The sequence shown here is derived from an EMBL/GenBank/DDBJ whole genome shotgun (WGS) entry which is preliminary data.</text>
</comment>
<evidence type="ECO:0000313" key="3">
    <source>
        <dbReference type="Proteomes" id="UP000612055"/>
    </source>
</evidence>